<keyword evidence="1" id="KW-0378">Hydrolase</keyword>
<dbReference type="CDD" id="cd07197">
    <property type="entry name" value="nitrilase"/>
    <property type="match status" value="1"/>
</dbReference>
<dbReference type="Proteomes" id="UP000197065">
    <property type="component" value="Unassembled WGS sequence"/>
</dbReference>
<proteinExistence type="predicted"/>
<name>A0A212RKR0_9PROT</name>
<dbReference type="OrthoDB" id="9803803at2"/>
<dbReference type="Pfam" id="PF00795">
    <property type="entry name" value="CN_hydrolase"/>
    <property type="match status" value="1"/>
</dbReference>
<dbReference type="AlphaFoldDB" id="A0A212RKR0"/>
<dbReference type="PANTHER" id="PTHR43674">
    <property type="entry name" value="NITRILASE C965.09-RELATED"/>
    <property type="match status" value="1"/>
</dbReference>
<feature type="domain" description="CN hydrolase" evidence="2">
    <location>
        <begin position="5"/>
        <end position="277"/>
    </location>
</feature>
<dbReference type="InterPro" id="IPR003010">
    <property type="entry name" value="C-N_Hydrolase"/>
</dbReference>
<dbReference type="InterPro" id="IPR050345">
    <property type="entry name" value="Aliph_Amidase/BUP"/>
</dbReference>
<keyword evidence="4" id="KW-1185">Reference proteome</keyword>
<gene>
    <name evidence="3" type="ORF">SAMN07250955_11047</name>
</gene>
<dbReference type="PROSITE" id="PS50263">
    <property type="entry name" value="CN_HYDROLASE"/>
    <property type="match status" value="1"/>
</dbReference>
<organism evidence="3 4">
    <name type="scientific">Arboricoccus pini</name>
    <dbReference type="NCBI Taxonomy" id="1963835"/>
    <lineage>
        <taxon>Bacteria</taxon>
        <taxon>Pseudomonadati</taxon>
        <taxon>Pseudomonadota</taxon>
        <taxon>Alphaproteobacteria</taxon>
        <taxon>Geminicoccales</taxon>
        <taxon>Geminicoccaceae</taxon>
        <taxon>Arboricoccus</taxon>
    </lineage>
</organism>
<dbReference type="GO" id="GO:0016811">
    <property type="term" value="F:hydrolase activity, acting on carbon-nitrogen (but not peptide) bonds, in linear amides"/>
    <property type="evidence" value="ECO:0007669"/>
    <property type="project" value="TreeGrafter"/>
</dbReference>
<dbReference type="EMBL" id="FYEH01000010">
    <property type="protein sequence ID" value="SNB73049.1"/>
    <property type="molecule type" value="Genomic_DNA"/>
</dbReference>
<evidence type="ECO:0000313" key="4">
    <source>
        <dbReference type="Proteomes" id="UP000197065"/>
    </source>
</evidence>
<dbReference type="PANTHER" id="PTHR43674:SF16">
    <property type="entry name" value="CARBON-NITROGEN FAMILY, PUTATIVE (AFU_ORTHOLOGUE AFUA_5G02350)-RELATED"/>
    <property type="match status" value="1"/>
</dbReference>
<accession>A0A212RKR0</accession>
<evidence type="ECO:0000256" key="1">
    <source>
        <dbReference type="ARBA" id="ARBA00022801"/>
    </source>
</evidence>
<protein>
    <submittedName>
        <fullName evidence="3">Agmatine deiminase/N-carbamoylputrescine amidase</fullName>
    </submittedName>
</protein>
<sequence>MPSSMLVAALQPKGCMEDLAVNEAAVCAALAAAAAASVKLAVLPELAMLPYFCAEPAGSRCDWAVSIDADVLARVAAHCASLGIAALLPFYEWDPDGPGYNSAVLIGADGRLVPGAGLQGSGRVARKLHLPSGPDADEAGHFRPGADLRVFDLGGLRLGCLICYDRRFPEAWRALRALGADLVAVPVAGLSGEDDAFVLGELRTHARENGLAVIYASRAGEDRLAGTSIPQPGGSCVIAADGTVLARSAVGAAATAGMAVAAIERADIERARATLPLFERRHPILTQGFITPGIRIEA</sequence>
<dbReference type="Gene3D" id="3.60.110.10">
    <property type="entry name" value="Carbon-nitrogen hydrolase"/>
    <property type="match status" value="1"/>
</dbReference>
<dbReference type="SUPFAM" id="SSF56317">
    <property type="entry name" value="Carbon-nitrogen hydrolase"/>
    <property type="match status" value="1"/>
</dbReference>
<dbReference type="InterPro" id="IPR036526">
    <property type="entry name" value="C-N_Hydrolase_sf"/>
</dbReference>
<evidence type="ECO:0000259" key="2">
    <source>
        <dbReference type="PROSITE" id="PS50263"/>
    </source>
</evidence>
<reference evidence="3 4" key="1">
    <citation type="submission" date="2017-06" db="EMBL/GenBank/DDBJ databases">
        <authorList>
            <person name="Kim H.J."/>
            <person name="Triplett B.A."/>
        </authorList>
    </citation>
    <scope>NUCLEOTIDE SEQUENCE [LARGE SCALE GENOMIC DNA]</scope>
    <source>
        <strain evidence="3 4">B29T1</strain>
    </source>
</reference>
<evidence type="ECO:0000313" key="3">
    <source>
        <dbReference type="EMBL" id="SNB73049.1"/>
    </source>
</evidence>